<evidence type="ECO:0000256" key="2">
    <source>
        <dbReference type="ARBA" id="ARBA00023125"/>
    </source>
</evidence>
<protein>
    <submittedName>
        <fullName evidence="6">TetR/AcrR family transcriptional regulator C-terminal domain-containing protein</fullName>
    </submittedName>
</protein>
<evidence type="ECO:0000256" key="4">
    <source>
        <dbReference type="PROSITE-ProRule" id="PRU00335"/>
    </source>
</evidence>
<dbReference type="Pfam" id="PF00440">
    <property type="entry name" value="TetR_N"/>
    <property type="match status" value="1"/>
</dbReference>
<dbReference type="InterPro" id="IPR050109">
    <property type="entry name" value="HTH-type_TetR-like_transc_reg"/>
</dbReference>
<dbReference type="SUPFAM" id="SSF48498">
    <property type="entry name" value="Tetracyclin repressor-like, C-terminal domain"/>
    <property type="match status" value="1"/>
</dbReference>
<reference evidence="7" key="1">
    <citation type="journal article" date="2019" name="Int. J. Syst. Evol. Microbiol.">
        <title>The Global Catalogue of Microorganisms (GCM) 10K type strain sequencing project: providing services to taxonomists for standard genome sequencing and annotation.</title>
        <authorList>
            <consortium name="The Broad Institute Genomics Platform"/>
            <consortium name="The Broad Institute Genome Sequencing Center for Infectious Disease"/>
            <person name="Wu L."/>
            <person name="Ma J."/>
        </authorList>
    </citation>
    <scope>NUCLEOTIDE SEQUENCE [LARGE SCALE GENOMIC DNA]</scope>
    <source>
        <strain evidence="7">XZYJT-10</strain>
    </source>
</reference>
<evidence type="ECO:0000259" key="5">
    <source>
        <dbReference type="PROSITE" id="PS50977"/>
    </source>
</evidence>
<dbReference type="InterPro" id="IPR036271">
    <property type="entry name" value="Tet_transcr_reg_TetR-rel_C_sf"/>
</dbReference>
<dbReference type="PANTHER" id="PTHR30055">
    <property type="entry name" value="HTH-TYPE TRANSCRIPTIONAL REGULATOR RUTR"/>
    <property type="match status" value="1"/>
</dbReference>
<dbReference type="InterPro" id="IPR001647">
    <property type="entry name" value="HTH_TetR"/>
</dbReference>
<name>A0ABW2HYU1_9ACTN</name>
<keyword evidence="3" id="KW-0804">Transcription</keyword>
<evidence type="ECO:0000256" key="3">
    <source>
        <dbReference type="ARBA" id="ARBA00023163"/>
    </source>
</evidence>
<feature type="DNA-binding region" description="H-T-H motif" evidence="4">
    <location>
        <begin position="43"/>
        <end position="62"/>
    </location>
</feature>
<gene>
    <name evidence="6" type="ORF">ACFQS1_28925</name>
</gene>
<organism evidence="6 7">
    <name type="scientific">Paractinoplanes rhizophilus</name>
    <dbReference type="NCBI Taxonomy" id="1416877"/>
    <lineage>
        <taxon>Bacteria</taxon>
        <taxon>Bacillati</taxon>
        <taxon>Actinomycetota</taxon>
        <taxon>Actinomycetes</taxon>
        <taxon>Micromonosporales</taxon>
        <taxon>Micromonosporaceae</taxon>
        <taxon>Paractinoplanes</taxon>
    </lineage>
</organism>
<dbReference type="Pfam" id="PF02909">
    <property type="entry name" value="TetR_C_1"/>
    <property type="match status" value="1"/>
</dbReference>
<comment type="caution">
    <text evidence="6">The sequence shown here is derived from an EMBL/GenBank/DDBJ whole genome shotgun (WGS) entry which is preliminary data.</text>
</comment>
<keyword evidence="7" id="KW-1185">Reference proteome</keyword>
<evidence type="ECO:0000313" key="6">
    <source>
        <dbReference type="EMBL" id="MFC7278029.1"/>
    </source>
</evidence>
<keyword evidence="2 4" id="KW-0238">DNA-binding</keyword>
<sequence length="222" mass="23399">MTADFFWAPRPRPTRGPKAALTLDQIADAAIAIADAEGLAAVSMQRVAADLGYTKMSLYRYLPGKAEMVAAMLERALAHPPRLGNPWREALTDWATALLAAYTGHPWALEASSGRRPIGPGEMAWMESALRVLPPGLSGAERLDTVATIAGHVRMIVGQVAESDLTAAMGMILRDHAATYPAVVAAISDVAAHGGADNAFAFGLGRILDGLECLLEQRASVG</sequence>
<dbReference type="Proteomes" id="UP001596548">
    <property type="component" value="Unassembled WGS sequence"/>
</dbReference>
<dbReference type="InterPro" id="IPR009057">
    <property type="entry name" value="Homeodomain-like_sf"/>
</dbReference>
<evidence type="ECO:0000256" key="1">
    <source>
        <dbReference type="ARBA" id="ARBA00023015"/>
    </source>
</evidence>
<accession>A0ABW2HYU1</accession>
<dbReference type="Gene3D" id="1.10.357.10">
    <property type="entry name" value="Tetracycline Repressor, domain 2"/>
    <property type="match status" value="1"/>
</dbReference>
<dbReference type="InterPro" id="IPR004111">
    <property type="entry name" value="Repressor_TetR_C"/>
</dbReference>
<proteinExistence type="predicted"/>
<dbReference type="PANTHER" id="PTHR30055:SF151">
    <property type="entry name" value="TRANSCRIPTIONAL REGULATORY PROTEIN"/>
    <property type="match status" value="1"/>
</dbReference>
<dbReference type="RefSeq" id="WP_378974394.1">
    <property type="nucleotide sequence ID" value="NZ_JBHTBJ010000028.1"/>
</dbReference>
<evidence type="ECO:0000313" key="7">
    <source>
        <dbReference type="Proteomes" id="UP001596548"/>
    </source>
</evidence>
<dbReference type="SUPFAM" id="SSF46689">
    <property type="entry name" value="Homeodomain-like"/>
    <property type="match status" value="1"/>
</dbReference>
<dbReference type="EMBL" id="JBHTBJ010000028">
    <property type="protein sequence ID" value="MFC7278029.1"/>
    <property type="molecule type" value="Genomic_DNA"/>
</dbReference>
<dbReference type="PROSITE" id="PS50977">
    <property type="entry name" value="HTH_TETR_2"/>
    <property type="match status" value="1"/>
</dbReference>
<feature type="domain" description="HTH tetR-type" evidence="5">
    <location>
        <begin position="20"/>
        <end position="80"/>
    </location>
</feature>
<dbReference type="Gene3D" id="1.10.10.60">
    <property type="entry name" value="Homeodomain-like"/>
    <property type="match status" value="1"/>
</dbReference>
<keyword evidence="1" id="KW-0805">Transcription regulation</keyword>